<name>A0A2P7RLD3_9HYPH</name>
<feature type="transmembrane region" description="Helical" evidence="1">
    <location>
        <begin position="29"/>
        <end position="47"/>
    </location>
</feature>
<dbReference type="GO" id="GO:0016020">
    <property type="term" value="C:membrane"/>
    <property type="evidence" value="ECO:0007669"/>
    <property type="project" value="UniProtKB-SubCell"/>
</dbReference>
<feature type="domain" description="Inositolphosphotransferase Aur1/Ipt1" evidence="2">
    <location>
        <begin position="129"/>
        <end position="298"/>
    </location>
</feature>
<feature type="transmembrane region" description="Helical" evidence="1">
    <location>
        <begin position="230"/>
        <end position="252"/>
    </location>
</feature>
<protein>
    <recommendedName>
        <fullName evidence="2">Inositolphosphotransferase Aur1/Ipt1 domain-containing protein</fullName>
    </recommendedName>
</protein>
<dbReference type="OrthoDB" id="9816314at2"/>
<evidence type="ECO:0000259" key="2">
    <source>
        <dbReference type="Pfam" id="PF14378"/>
    </source>
</evidence>
<dbReference type="InterPro" id="IPR026841">
    <property type="entry name" value="Aur1/Ipt1"/>
</dbReference>
<keyword evidence="1" id="KW-1133">Transmembrane helix</keyword>
<dbReference type="AlphaFoldDB" id="A0A2P7RLD3"/>
<gene>
    <name evidence="3" type="ORF">C7I84_27845</name>
</gene>
<keyword evidence="4" id="KW-1185">Reference proteome</keyword>
<comment type="caution">
    <text evidence="3">The sequence shown here is derived from an EMBL/GenBank/DDBJ whole genome shotgun (WGS) entry which is preliminary data.</text>
</comment>
<proteinExistence type="predicted"/>
<keyword evidence="1" id="KW-0472">Membrane</keyword>
<evidence type="ECO:0000313" key="3">
    <source>
        <dbReference type="EMBL" id="PSJ51020.1"/>
    </source>
</evidence>
<feature type="transmembrane region" description="Helical" evidence="1">
    <location>
        <begin position="259"/>
        <end position="279"/>
    </location>
</feature>
<keyword evidence="1" id="KW-0812">Transmembrane</keyword>
<sequence>MCCALYVAVVAAFVPKDFAIVLWQHVIVFAISLPIIAAVTIGVAAFLENPAAPLSGARKIFGTFQLGAAAKIVLVFLLGVVAYNTFKFNIPRLIPFYADPFFANLDDLLHGQQPWRLLHKLPRGLTSGIVDFFYSVVWFGQWFGILLYVALWNGGARKERYLWALALTTLVVGTAMATALSSVGPIFYDRFYGGYRFDHLADTLEADGPLSVKRFAAYLIETYDGRAASFGSGISAMPSMHIAIATLNALFLAGFQRSLAIAGWTFLAIMQFGSVYTGWHYAVDGYVSMLVVGLIWWLTGRYFLSAEPLVRPVKVRARTAVRMAVRKQTRRPEGSAT</sequence>
<dbReference type="EMBL" id="PXYK01000045">
    <property type="protein sequence ID" value="PSJ51020.1"/>
    <property type="molecule type" value="Genomic_DNA"/>
</dbReference>
<evidence type="ECO:0000256" key="1">
    <source>
        <dbReference type="SAM" id="Phobius"/>
    </source>
</evidence>
<feature type="transmembrane region" description="Helical" evidence="1">
    <location>
        <begin position="132"/>
        <end position="151"/>
    </location>
</feature>
<dbReference type="Proteomes" id="UP000241229">
    <property type="component" value="Unassembled WGS sequence"/>
</dbReference>
<reference evidence="3 4" key="1">
    <citation type="submission" date="2018-03" db="EMBL/GenBank/DDBJ databases">
        <title>The draft genome of Mesorhizobium sp. 6GN-30.</title>
        <authorList>
            <person name="Liu L."/>
            <person name="Li L."/>
            <person name="Wang T."/>
            <person name="Zhang X."/>
            <person name="Liang L."/>
        </authorList>
    </citation>
    <scope>NUCLEOTIDE SEQUENCE [LARGE SCALE GENOMIC DNA]</scope>
    <source>
        <strain evidence="3 4">6GN30</strain>
    </source>
</reference>
<feature type="transmembrane region" description="Helical" evidence="1">
    <location>
        <begin position="285"/>
        <end position="304"/>
    </location>
</feature>
<organism evidence="3 4">
    <name type="scientific">Kumtagia ephedrae</name>
    <dbReference type="NCBI Taxonomy" id="2116701"/>
    <lineage>
        <taxon>Bacteria</taxon>
        <taxon>Pseudomonadati</taxon>
        <taxon>Pseudomonadota</taxon>
        <taxon>Alphaproteobacteria</taxon>
        <taxon>Hyphomicrobiales</taxon>
        <taxon>Phyllobacteriaceae</taxon>
        <taxon>Kumtagia</taxon>
    </lineage>
</organism>
<evidence type="ECO:0000313" key="4">
    <source>
        <dbReference type="Proteomes" id="UP000241229"/>
    </source>
</evidence>
<accession>A0A2P7RLD3</accession>
<feature type="transmembrane region" description="Helical" evidence="1">
    <location>
        <begin position="163"/>
        <end position="188"/>
    </location>
</feature>
<feature type="transmembrane region" description="Helical" evidence="1">
    <location>
        <begin position="68"/>
        <end position="86"/>
    </location>
</feature>
<dbReference type="Pfam" id="PF14378">
    <property type="entry name" value="PAP2_3"/>
    <property type="match status" value="1"/>
</dbReference>